<evidence type="ECO:0000256" key="6">
    <source>
        <dbReference type="SAM" id="MobiDB-lite"/>
    </source>
</evidence>
<name>A0AAN7BYH5_9PEZI</name>
<dbReference type="Pfam" id="PF07690">
    <property type="entry name" value="MFS_1"/>
    <property type="match status" value="2"/>
</dbReference>
<keyword evidence="10" id="KW-1185">Reference proteome</keyword>
<comment type="subcellular location">
    <subcellularLocation>
        <location evidence="1">Membrane</location>
        <topology evidence="1">Multi-pass membrane protein</topology>
    </subcellularLocation>
</comment>
<keyword evidence="3 7" id="KW-0812">Transmembrane</keyword>
<organism evidence="9 10">
    <name type="scientific">Podospora fimiseda</name>
    <dbReference type="NCBI Taxonomy" id="252190"/>
    <lineage>
        <taxon>Eukaryota</taxon>
        <taxon>Fungi</taxon>
        <taxon>Dikarya</taxon>
        <taxon>Ascomycota</taxon>
        <taxon>Pezizomycotina</taxon>
        <taxon>Sordariomycetes</taxon>
        <taxon>Sordariomycetidae</taxon>
        <taxon>Sordariales</taxon>
        <taxon>Podosporaceae</taxon>
        <taxon>Podospora</taxon>
    </lineage>
</organism>
<proteinExistence type="predicted"/>
<feature type="region of interest" description="Disordered" evidence="6">
    <location>
        <begin position="499"/>
        <end position="554"/>
    </location>
</feature>
<dbReference type="PANTHER" id="PTHR23504:SF8">
    <property type="entry name" value="TRANSPORTER, PUTATIVE (AFU_ORTHOLOGUE AFUA_1G03730)-RELATED"/>
    <property type="match status" value="1"/>
</dbReference>
<gene>
    <name evidence="9" type="ORF">QBC38DRAFT_465418</name>
</gene>
<dbReference type="GO" id="GO:0016020">
    <property type="term" value="C:membrane"/>
    <property type="evidence" value="ECO:0007669"/>
    <property type="project" value="UniProtKB-SubCell"/>
</dbReference>
<dbReference type="InterPro" id="IPR036259">
    <property type="entry name" value="MFS_trans_sf"/>
</dbReference>
<evidence type="ECO:0000256" key="3">
    <source>
        <dbReference type="ARBA" id="ARBA00022692"/>
    </source>
</evidence>
<dbReference type="InterPro" id="IPR020846">
    <property type="entry name" value="MFS_dom"/>
</dbReference>
<protein>
    <recommendedName>
        <fullName evidence="8">Major facilitator superfamily (MFS) profile domain-containing protein</fullName>
    </recommendedName>
</protein>
<evidence type="ECO:0000313" key="10">
    <source>
        <dbReference type="Proteomes" id="UP001301958"/>
    </source>
</evidence>
<reference evidence="9" key="2">
    <citation type="submission" date="2023-05" db="EMBL/GenBank/DDBJ databases">
        <authorList>
            <consortium name="Lawrence Berkeley National Laboratory"/>
            <person name="Steindorff A."/>
            <person name="Hensen N."/>
            <person name="Bonometti L."/>
            <person name="Westerberg I."/>
            <person name="Brannstrom I.O."/>
            <person name="Guillou S."/>
            <person name="Cros-Aarteil S."/>
            <person name="Calhoun S."/>
            <person name="Haridas S."/>
            <person name="Kuo A."/>
            <person name="Mondo S."/>
            <person name="Pangilinan J."/>
            <person name="Riley R."/>
            <person name="Labutti K."/>
            <person name="Andreopoulos B."/>
            <person name="Lipzen A."/>
            <person name="Chen C."/>
            <person name="Yanf M."/>
            <person name="Daum C."/>
            <person name="Ng V."/>
            <person name="Clum A."/>
            <person name="Ohm R."/>
            <person name="Martin F."/>
            <person name="Silar P."/>
            <person name="Natvig D."/>
            <person name="Lalanne C."/>
            <person name="Gautier V."/>
            <person name="Ament-Velasquez S.L."/>
            <person name="Kruys A."/>
            <person name="Hutchinson M.I."/>
            <person name="Powell A.J."/>
            <person name="Barry K."/>
            <person name="Miller A.N."/>
            <person name="Grigoriev I.V."/>
            <person name="Debuchy R."/>
            <person name="Gladieux P."/>
            <person name="Thoren M.H."/>
            <person name="Johannesson H."/>
        </authorList>
    </citation>
    <scope>NUCLEOTIDE SEQUENCE</scope>
    <source>
        <strain evidence="9">CBS 990.96</strain>
    </source>
</reference>
<keyword evidence="2" id="KW-0813">Transport</keyword>
<dbReference type="InterPro" id="IPR001958">
    <property type="entry name" value="Tet-R_TetA/multi-R_MdtG-like"/>
</dbReference>
<dbReference type="CDD" id="cd17330">
    <property type="entry name" value="MFS_SLC46_TetA_like"/>
    <property type="match status" value="1"/>
</dbReference>
<feature type="transmembrane region" description="Helical" evidence="7">
    <location>
        <begin position="475"/>
        <end position="494"/>
    </location>
</feature>
<comment type="caution">
    <text evidence="9">The sequence shown here is derived from an EMBL/GenBank/DDBJ whole genome shotgun (WGS) entry which is preliminary data.</text>
</comment>
<dbReference type="Gene3D" id="1.20.1250.20">
    <property type="entry name" value="MFS general substrate transporter like domains"/>
    <property type="match status" value="1"/>
</dbReference>
<dbReference type="InterPro" id="IPR011701">
    <property type="entry name" value="MFS"/>
</dbReference>
<dbReference type="GO" id="GO:0022857">
    <property type="term" value="F:transmembrane transporter activity"/>
    <property type="evidence" value="ECO:0007669"/>
    <property type="project" value="InterPro"/>
</dbReference>
<evidence type="ECO:0000259" key="8">
    <source>
        <dbReference type="PROSITE" id="PS50850"/>
    </source>
</evidence>
<evidence type="ECO:0000256" key="1">
    <source>
        <dbReference type="ARBA" id="ARBA00004141"/>
    </source>
</evidence>
<feature type="transmembrane region" description="Helical" evidence="7">
    <location>
        <begin position="291"/>
        <end position="314"/>
    </location>
</feature>
<feature type="transmembrane region" description="Helical" evidence="7">
    <location>
        <begin position="440"/>
        <end position="463"/>
    </location>
</feature>
<feature type="transmembrane region" description="Helical" evidence="7">
    <location>
        <begin position="20"/>
        <end position="42"/>
    </location>
</feature>
<evidence type="ECO:0000256" key="4">
    <source>
        <dbReference type="ARBA" id="ARBA00022989"/>
    </source>
</evidence>
<reference evidence="9" key="1">
    <citation type="journal article" date="2023" name="Mol. Phylogenet. Evol.">
        <title>Genome-scale phylogeny and comparative genomics of the fungal order Sordariales.</title>
        <authorList>
            <person name="Hensen N."/>
            <person name="Bonometti L."/>
            <person name="Westerberg I."/>
            <person name="Brannstrom I.O."/>
            <person name="Guillou S."/>
            <person name="Cros-Aarteil S."/>
            <person name="Calhoun S."/>
            <person name="Haridas S."/>
            <person name="Kuo A."/>
            <person name="Mondo S."/>
            <person name="Pangilinan J."/>
            <person name="Riley R."/>
            <person name="LaButti K."/>
            <person name="Andreopoulos B."/>
            <person name="Lipzen A."/>
            <person name="Chen C."/>
            <person name="Yan M."/>
            <person name="Daum C."/>
            <person name="Ng V."/>
            <person name="Clum A."/>
            <person name="Steindorff A."/>
            <person name="Ohm R.A."/>
            <person name="Martin F."/>
            <person name="Silar P."/>
            <person name="Natvig D.O."/>
            <person name="Lalanne C."/>
            <person name="Gautier V."/>
            <person name="Ament-Velasquez S.L."/>
            <person name="Kruys A."/>
            <person name="Hutchinson M.I."/>
            <person name="Powell A.J."/>
            <person name="Barry K."/>
            <person name="Miller A.N."/>
            <person name="Grigoriev I.V."/>
            <person name="Debuchy R."/>
            <person name="Gladieux P."/>
            <person name="Hiltunen Thoren M."/>
            <person name="Johannesson H."/>
        </authorList>
    </citation>
    <scope>NUCLEOTIDE SEQUENCE</scope>
    <source>
        <strain evidence="9">CBS 990.96</strain>
    </source>
</reference>
<evidence type="ECO:0000256" key="2">
    <source>
        <dbReference type="ARBA" id="ARBA00022448"/>
    </source>
</evidence>
<sequence length="554" mass="61025">MANQNHDDGRPRPKLPVQQLAILAIARFAEPLALTSVFPYLPEMIASFNIPPPLIARYAGITAAIFSITQSLTAVFWGRLSDSLGRKPTILLGLLSTMICFLLWGLSSSLKMAIIVRGIMGAGNGNVGIIRTMVAEMVREKELQPKAFSVMPLVWSVGSVFGPAFGGFFARPCEQFPGIFGESKIFREWPFLLPNLMACAVFAVSFGTGLLFLRETLESKRHQRDWGLVLGEKLTRPFRKERKRERRRQSFVDAEASAPLLPAAPSSSASSTTTEDKSVSLRDIFAPQTSINLLCYTFLALHSVAYDQILPVFLNYPRVIPDETNTRLPFKFTGGFGLSSDKIGTVYTVYGIACGLVQFFLFPWLCARFGVLNLYRFATVVFPVLYFILPYTALIQDTTLRYTVFLFIMLCKGFVVIVAFPCTTILLTNSASSLRILGTLNGVATTFSGLGRALGPAAAGAVFSWGVQRGYVISAWWFLGIIALIGTIPPWFIVEDEDERESNTRSGEEDERESLLRNEGDEVIEAVEAGDSSEDEGPKKKRDYGTVGVGSGRT</sequence>
<dbReference type="EMBL" id="MU865291">
    <property type="protein sequence ID" value="KAK4231731.1"/>
    <property type="molecule type" value="Genomic_DNA"/>
</dbReference>
<feature type="transmembrane region" description="Helical" evidence="7">
    <location>
        <begin position="347"/>
        <end position="367"/>
    </location>
</feature>
<feature type="transmembrane region" description="Helical" evidence="7">
    <location>
        <begin position="89"/>
        <end position="106"/>
    </location>
</feature>
<keyword evidence="5 7" id="KW-0472">Membrane</keyword>
<feature type="transmembrane region" description="Helical" evidence="7">
    <location>
        <begin position="150"/>
        <end position="171"/>
    </location>
</feature>
<feature type="transmembrane region" description="Helical" evidence="7">
    <location>
        <begin position="112"/>
        <end position="130"/>
    </location>
</feature>
<feature type="transmembrane region" description="Helical" evidence="7">
    <location>
        <begin position="405"/>
        <end position="428"/>
    </location>
</feature>
<dbReference type="SUPFAM" id="SSF103473">
    <property type="entry name" value="MFS general substrate transporter"/>
    <property type="match status" value="1"/>
</dbReference>
<dbReference type="PROSITE" id="PS50850">
    <property type="entry name" value="MFS"/>
    <property type="match status" value="1"/>
</dbReference>
<dbReference type="Proteomes" id="UP001301958">
    <property type="component" value="Unassembled WGS sequence"/>
</dbReference>
<evidence type="ECO:0000256" key="5">
    <source>
        <dbReference type="ARBA" id="ARBA00023136"/>
    </source>
</evidence>
<feature type="domain" description="Major facilitator superfamily (MFS) profile" evidence="8">
    <location>
        <begin position="19"/>
        <end position="498"/>
    </location>
</feature>
<feature type="transmembrane region" description="Helical" evidence="7">
    <location>
        <begin position="191"/>
        <end position="213"/>
    </location>
</feature>
<evidence type="ECO:0000313" key="9">
    <source>
        <dbReference type="EMBL" id="KAK4231731.1"/>
    </source>
</evidence>
<dbReference type="AlphaFoldDB" id="A0AAN7BYH5"/>
<dbReference type="PANTHER" id="PTHR23504">
    <property type="entry name" value="MAJOR FACILITATOR SUPERFAMILY DOMAIN-CONTAINING PROTEIN 10"/>
    <property type="match status" value="1"/>
</dbReference>
<feature type="compositionally biased region" description="Basic and acidic residues" evidence="6">
    <location>
        <begin position="501"/>
        <end position="520"/>
    </location>
</feature>
<dbReference type="PRINTS" id="PR01035">
    <property type="entry name" value="TCRTETA"/>
</dbReference>
<keyword evidence="4 7" id="KW-1133">Transmembrane helix</keyword>
<feature type="transmembrane region" description="Helical" evidence="7">
    <location>
        <begin position="374"/>
        <end position="393"/>
    </location>
</feature>
<accession>A0AAN7BYH5</accession>
<feature type="transmembrane region" description="Helical" evidence="7">
    <location>
        <begin position="54"/>
        <end position="77"/>
    </location>
</feature>
<evidence type="ECO:0000256" key="7">
    <source>
        <dbReference type="SAM" id="Phobius"/>
    </source>
</evidence>